<evidence type="ECO:0000256" key="2">
    <source>
        <dbReference type="ARBA" id="ARBA00007637"/>
    </source>
</evidence>
<gene>
    <name evidence="4" type="ordered locus">Plav_3352</name>
</gene>
<evidence type="ECO:0000313" key="5">
    <source>
        <dbReference type="Proteomes" id="UP000006377"/>
    </source>
</evidence>
<proteinExistence type="inferred from homology"/>
<evidence type="ECO:0000259" key="3">
    <source>
        <dbReference type="Pfam" id="PF01370"/>
    </source>
</evidence>
<dbReference type="RefSeq" id="WP_012112287.1">
    <property type="nucleotide sequence ID" value="NC_009719.1"/>
</dbReference>
<feature type="domain" description="NAD-dependent epimerase/dehydratase" evidence="3">
    <location>
        <begin position="16"/>
        <end position="242"/>
    </location>
</feature>
<name>A7HYH3_PARL1</name>
<dbReference type="AlphaFoldDB" id="A7HYH3"/>
<evidence type="ECO:0000256" key="1">
    <source>
        <dbReference type="ARBA" id="ARBA00005125"/>
    </source>
</evidence>
<sequence>MRIDGLDKDFWRGKRVLLTGHTGFKGSWAALWLSRLGADVTGFALEPDAEPNLFALARVGEAVHSHIGDLRDVEAVRRVVADADPQIVIHMAAQPLVRRSYADPVETFAVNVMGTVNLLQTLRTVNALQTVLVVTTDKVYENAEQGISFCEDDPLGGHDPYAASKAATELVAASYARSFFAARGVRLATARGGNVIGGGDFSEDRLVPDIWRALRKNEPLLLRNPEAARPWQHVLDCLCGYFTFVRGLADLPDAPAALNFGPPHDAPVLTVAELAGAVQAALGSGAMWQPAADRGPHEMATLEIDSRRARSLLGWRDQLAGAPCVQWLADWYRAFNMDSDMRAVTLDQIAAYEALSARVGQS</sequence>
<keyword evidence="5" id="KW-1185">Reference proteome</keyword>
<dbReference type="Pfam" id="PF01370">
    <property type="entry name" value="Epimerase"/>
    <property type="match status" value="1"/>
</dbReference>
<dbReference type="NCBIfam" id="TIGR02622">
    <property type="entry name" value="CDP_4_6_dhtase"/>
    <property type="match status" value="1"/>
</dbReference>
<comment type="similarity">
    <text evidence="2">Belongs to the NAD(P)-dependent epimerase/dehydratase family.</text>
</comment>
<dbReference type="KEGG" id="pla:Plav_3352"/>
<evidence type="ECO:0000313" key="4">
    <source>
        <dbReference type="EMBL" id="ABS64956.1"/>
    </source>
</evidence>
<dbReference type="InterPro" id="IPR013445">
    <property type="entry name" value="CDP_4_6_deHydtase"/>
</dbReference>
<dbReference type="InterPro" id="IPR001509">
    <property type="entry name" value="Epimerase_deHydtase"/>
</dbReference>
<dbReference type="eggNOG" id="COG0451">
    <property type="taxonomic scope" value="Bacteria"/>
</dbReference>
<protein>
    <submittedName>
        <fullName evidence="4">CDP-glucose 4,6-dehydratase</fullName>
    </submittedName>
</protein>
<comment type="pathway">
    <text evidence="1">Bacterial outer membrane biogenesis; LPS O-antigen biosynthesis.</text>
</comment>
<dbReference type="SUPFAM" id="SSF51735">
    <property type="entry name" value="NAD(P)-binding Rossmann-fold domains"/>
    <property type="match status" value="1"/>
</dbReference>
<dbReference type="Proteomes" id="UP000006377">
    <property type="component" value="Chromosome"/>
</dbReference>
<dbReference type="Gene3D" id="3.40.50.720">
    <property type="entry name" value="NAD(P)-binding Rossmann-like Domain"/>
    <property type="match status" value="1"/>
</dbReference>
<dbReference type="PANTHER" id="PTHR43000">
    <property type="entry name" value="DTDP-D-GLUCOSE 4,6-DEHYDRATASE-RELATED"/>
    <property type="match status" value="1"/>
</dbReference>
<dbReference type="EMBL" id="CP000774">
    <property type="protein sequence ID" value="ABS64956.1"/>
    <property type="molecule type" value="Genomic_DNA"/>
</dbReference>
<dbReference type="HOGENOM" id="CLU_007383_1_7_5"/>
<dbReference type="STRING" id="402881.Plav_3352"/>
<organism evidence="4 5">
    <name type="scientific">Parvibaculum lavamentivorans (strain DS-1 / DSM 13023 / NCIMB 13966)</name>
    <dbReference type="NCBI Taxonomy" id="402881"/>
    <lineage>
        <taxon>Bacteria</taxon>
        <taxon>Pseudomonadati</taxon>
        <taxon>Pseudomonadota</taxon>
        <taxon>Alphaproteobacteria</taxon>
        <taxon>Hyphomicrobiales</taxon>
        <taxon>Parvibaculaceae</taxon>
        <taxon>Parvibaculum</taxon>
    </lineage>
</organism>
<accession>A7HYH3</accession>
<reference evidence="4 5" key="1">
    <citation type="journal article" date="2011" name="Stand. Genomic Sci.">
        <title>Complete genome sequence of Parvibaculum lavamentivorans type strain (DS-1(T)).</title>
        <authorList>
            <person name="Schleheck D."/>
            <person name="Weiss M."/>
            <person name="Pitluck S."/>
            <person name="Bruce D."/>
            <person name="Land M.L."/>
            <person name="Han S."/>
            <person name="Saunders E."/>
            <person name="Tapia R."/>
            <person name="Detter C."/>
            <person name="Brettin T."/>
            <person name="Han J."/>
            <person name="Woyke T."/>
            <person name="Goodwin L."/>
            <person name="Pennacchio L."/>
            <person name="Nolan M."/>
            <person name="Cook A.M."/>
            <person name="Kjelleberg S."/>
            <person name="Thomas T."/>
        </authorList>
    </citation>
    <scope>NUCLEOTIDE SEQUENCE [LARGE SCALE GENOMIC DNA]</scope>
    <source>
        <strain evidence="5">DS-1 / DSM 13023 / NCIMB 13966</strain>
    </source>
</reference>
<dbReference type="Gene3D" id="3.90.25.10">
    <property type="entry name" value="UDP-galactose 4-epimerase, domain 1"/>
    <property type="match status" value="1"/>
</dbReference>
<dbReference type="InterPro" id="IPR036291">
    <property type="entry name" value="NAD(P)-bd_dom_sf"/>
</dbReference>